<feature type="transmembrane region" description="Helical" evidence="2">
    <location>
        <begin position="46"/>
        <end position="64"/>
    </location>
</feature>
<keyword evidence="4" id="KW-1185">Reference proteome</keyword>
<sequence length="94" mass="11089">MSTIHNKPFKKLESFLSIELDKISRLNTENNETIEQPFFDRLQAPLYLFGFFVIVGFVIGYVQFQIRMRKHRLAHNNSKKPEEPVSETTVVEME</sequence>
<keyword evidence="2" id="KW-0472">Membrane</keyword>
<name>A0A9P1J2D2_9PELO</name>
<dbReference type="AlphaFoldDB" id="A0A9P1J2D2"/>
<evidence type="ECO:0000256" key="2">
    <source>
        <dbReference type="SAM" id="Phobius"/>
    </source>
</evidence>
<evidence type="ECO:0000256" key="1">
    <source>
        <dbReference type="SAM" id="MobiDB-lite"/>
    </source>
</evidence>
<comment type="caution">
    <text evidence="3">The sequence shown here is derived from an EMBL/GenBank/DDBJ whole genome shotgun (WGS) entry which is preliminary data.</text>
</comment>
<organism evidence="3 4">
    <name type="scientific">Caenorhabditis angaria</name>
    <dbReference type="NCBI Taxonomy" id="860376"/>
    <lineage>
        <taxon>Eukaryota</taxon>
        <taxon>Metazoa</taxon>
        <taxon>Ecdysozoa</taxon>
        <taxon>Nematoda</taxon>
        <taxon>Chromadorea</taxon>
        <taxon>Rhabditida</taxon>
        <taxon>Rhabditina</taxon>
        <taxon>Rhabditomorpha</taxon>
        <taxon>Rhabditoidea</taxon>
        <taxon>Rhabditidae</taxon>
        <taxon>Peloderinae</taxon>
        <taxon>Caenorhabditis</taxon>
    </lineage>
</organism>
<keyword evidence="2" id="KW-0812">Transmembrane</keyword>
<protein>
    <submittedName>
        <fullName evidence="3">Uncharacterized protein</fullName>
    </submittedName>
</protein>
<evidence type="ECO:0000313" key="4">
    <source>
        <dbReference type="Proteomes" id="UP001152747"/>
    </source>
</evidence>
<keyword evidence="2" id="KW-1133">Transmembrane helix</keyword>
<evidence type="ECO:0000313" key="3">
    <source>
        <dbReference type="EMBL" id="CAI5455012.1"/>
    </source>
</evidence>
<feature type="region of interest" description="Disordered" evidence="1">
    <location>
        <begin position="73"/>
        <end position="94"/>
    </location>
</feature>
<accession>A0A9P1J2D2</accession>
<dbReference type="Proteomes" id="UP001152747">
    <property type="component" value="Unassembled WGS sequence"/>
</dbReference>
<gene>
    <name evidence="3" type="ORF">CAMP_LOCUS17649</name>
</gene>
<proteinExistence type="predicted"/>
<reference evidence="3" key="1">
    <citation type="submission" date="2022-11" db="EMBL/GenBank/DDBJ databases">
        <authorList>
            <person name="Kikuchi T."/>
        </authorList>
    </citation>
    <scope>NUCLEOTIDE SEQUENCE</scope>
    <source>
        <strain evidence="3">PS1010</strain>
    </source>
</reference>
<dbReference type="EMBL" id="CANHGI010000006">
    <property type="protein sequence ID" value="CAI5455012.1"/>
    <property type="molecule type" value="Genomic_DNA"/>
</dbReference>